<sequence length="60" mass="6394">MSNPKEMAASIGAQKGIQNPNDPRVVGTYKDAVDTMSPAQKSVLSVMPEGEKKNPFGSMK</sequence>
<gene>
    <name evidence="2" type="ORF">LCGC14_0414670</name>
</gene>
<name>A0A0F9TAR0_9ZZZZ</name>
<reference evidence="2" key="1">
    <citation type="journal article" date="2015" name="Nature">
        <title>Complex archaea that bridge the gap between prokaryotes and eukaryotes.</title>
        <authorList>
            <person name="Spang A."/>
            <person name="Saw J.H."/>
            <person name="Jorgensen S.L."/>
            <person name="Zaremba-Niedzwiedzka K."/>
            <person name="Martijn J."/>
            <person name="Lind A.E."/>
            <person name="van Eijk R."/>
            <person name="Schleper C."/>
            <person name="Guy L."/>
            <person name="Ettema T.J."/>
        </authorList>
    </citation>
    <scope>NUCLEOTIDE SEQUENCE</scope>
</reference>
<protein>
    <submittedName>
        <fullName evidence="2">Uncharacterized protein</fullName>
    </submittedName>
</protein>
<evidence type="ECO:0000256" key="1">
    <source>
        <dbReference type="SAM" id="MobiDB-lite"/>
    </source>
</evidence>
<evidence type="ECO:0000313" key="2">
    <source>
        <dbReference type="EMBL" id="KKN72072.1"/>
    </source>
</evidence>
<dbReference type="EMBL" id="LAZR01000370">
    <property type="protein sequence ID" value="KKN72072.1"/>
    <property type="molecule type" value="Genomic_DNA"/>
</dbReference>
<feature type="region of interest" description="Disordered" evidence="1">
    <location>
        <begin position="40"/>
        <end position="60"/>
    </location>
</feature>
<dbReference type="AlphaFoldDB" id="A0A0F9TAR0"/>
<feature type="region of interest" description="Disordered" evidence="1">
    <location>
        <begin position="1"/>
        <end position="28"/>
    </location>
</feature>
<comment type="caution">
    <text evidence="2">The sequence shown here is derived from an EMBL/GenBank/DDBJ whole genome shotgun (WGS) entry which is preliminary data.</text>
</comment>
<organism evidence="2">
    <name type="scientific">marine sediment metagenome</name>
    <dbReference type="NCBI Taxonomy" id="412755"/>
    <lineage>
        <taxon>unclassified sequences</taxon>
        <taxon>metagenomes</taxon>
        <taxon>ecological metagenomes</taxon>
    </lineage>
</organism>
<proteinExistence type="predicted"/>
<accession>A0A0F9TAR0</accession>